<sequence length="160" mass="17959">GHEWKATFKSRMKGNDCPDCNKYISTKKSPRIKKISRLGEKMNYPGAGPIQLHDILQSSDSQLSAATGFRKNRRYRHKATVILEETRSGAWSYAQTKDFSNDGMLLESQVAFKPGTRINIKVDSSPFKSTAKIYKSTVTWCKELGDEGSILTYGVGVKFI</sequence>
<feature type="non-terminal residue" evidence="2">
    <location>
        <position position="1"/>
    </location>
</feature>
<feature type="domain" description="PilZ" evidence="1">
    <location>
        <begin position="70"/>
        <end position="159"/>
    </location>
</feature>
<protein>
    <recommendedName>
        <fullName evidence="1">PilZ domain-containing protein</fullName>
    </recommendedName>
</protein>
<gene>
    <name evidence="2" type="ORF">S12H4_20539</name>
</gene>
<dbReference type="InterPro" id="IPR009875">
    <property type="entry name" value="PilZ_domain"/>
</dbReference>
<evidence type="ECO:0000259" key="1">
    <source>
        <dbReference type="Pfam" id="PF07238"/>
    </source>
</evidence>
<dbReference type="AlphaFoldDB" id="X1SLB3"/>
<evidence type="ECO:0000313" key="2">
    <source>
        <dbReference type="EMBL" id="GAI76150.1"/>
    </source>
</evidence>
<dbReference type="GO" id="GO:0035438">
    <property type="term" value="F:cyclic-di-GMP binding"/>
    <property type="evidence" value="ECO:0007669"/>
    <property type="project" value="InterPro"/>
</dbReference>
<reference evidence="2" key="1">
    <citation type="journal article" date="2014" name="Front. Microbiol.">
        <title>High frequency of phylogenetically diverse reductive dehalogenase-homologous genes in deep subseafloor sedimentary metagenomes.</title>
        <authorList>
            <person name="Kawai M."/>
            <person name="Futagami T."/>
            <person name="Toyoda A."/>
            <person name="Takaki Y."/>
            <person name="Nishi S."/>
            <person name="Hori S."/>
            <person name="Arai W."/>
            <person name="Tsubouchi T."/>
            <person name="Morono Y."/>
            <person name="Uchiyama I."/>
            <person name="Ito T."/>
            <person name="Fujiyama A."/>
            <person name="Inagaki F."/>
            <person name="Takami H."/>
        </authorList>
    </citation>
    <scope>NUCLEOTIDE SEQUENCE</scope>
    <source>
        <strain evidence="2">Expedition CK06-06</strain>
    </source>
</reference>
<accession>X1SLB3</accession>
<dbReference type="Gene3D" id="2.40.10.220">
    <property type="entry name" value="predicted glycosyltransferase like domains"/>
    <property type="match status" value="1"/>
</dbReference>
<organism evidence="2">
    <name type="scientific">marine sediment metagenome</name>
    <dbReference type="NCBI Taxonomy" id="412755"/>
    <lineage>
        <taxon>unclassified sequences</taxon>
        <taxon>metagenomes</taxon>
        <taxon>ecological metagenomes</taxon>
    </lineage>
</organism>
<proteinExistence type="predicted"/>
<dbReference type="Pfam" id="PF07238">
    <property type="entry name" value="PilZ"/>
    <property type="match status" value="1"/>
</dbReference>
<dbReference type="EMBL" id="BARW01010427">
    <property type="protein sequence ID" value="GAI76150.1"/>
    <property type="molecule type" value="Genomic_DNA"/>
</dbReference>
<comment type="caution">
    <text evidence="2">The sequence shown here is derived from an EMBL/GenBank/DDBJ whole genome shotgun (WGS) entry which is preliminary data.</text>
</comment>
<name>X1SLB3_9ZZZZ</name>